<keyword evidence="3" id="KW-1185">Reference proteome</keyword>
<evidence type="ECO:0000256" key="1">
    <source>
        <dbReference type="SAM" id="MobiDB-lite"/>
    </source>
</evidence>
<accession>A0ABZ3DLC6</accession>
<evidence type="ECO:0000313" key="2">
    <source>
        <dbReference type="EMBL" id="XAE49832.1"/>
    </source>
</evidence>
<feature type="region of interest" description="Disordered" evidence="1">
    <location>
        <begin position="1"/>
        <end position="21"/>
    </location>
</feature>
<sequence length="44" mass="5021">MIGSWQKKGGNSGQPGNSVEDLESFEKTMAEYFNDSILKWVRVR</sequence>
<gene>
    <name evidence="2" type="ORF">OHZ10_25405</name>
</gene>
<evidence type="ECO:0000313" key="3">
    <source>
        <dbReference type="Proteomes" id="UP001448498"/>
    </source>
</evidence>
<proteinExistence type="predicted"/>
<reference evidence="2 3" key="1">
    <citation type="submission" date="2022-10" db="EMBL/GenBank/DDBJ databases">
        <title>Genomic of Burkholderia cepacia PN-1.</title>
        <authorList>
            <person name="Yang Y."/>
            <person name="Guan H."/>
            <person name="Huang J."/>
        </authorList>
    </citation>
    <scope>NUCLEOTIDE SEQUENCE [LARGE SCALE GENOMIC DNA]</scope>
    <source>
        <strain evidence="2 3">PN-1</strain>
    </source>
</reference>
<organism evidence="2 3">
    <name type="scientific">Burkholderia arboris</name>
    <dbReference type="NCBI Taxonomy" id="488730"/>
    <lineage>
        <taxon>Bacteria</taxon>
        <taxon>Pseudomonadati</taxon>
        <taxon>Pseudomonadota</taxon>
        <taxon>Betaproteobacteria</taxon>
        <taxon>Burkholderiales</taxon>
        <taxon>Burkholderiaceae</taxon>
        <taxon>Burkholderia</taxon>
        <taxon>Burkholderia cepacia complex</taxon>
    </lineage>
</organism>
<dbReference type="RefSeq" id="WP_256086478.1">
    <property type="nucleotide sequence ID" value="NZ_CABVPX010000004.1"/>
</dbReference>
<name>A0ABZ3DLC6_9BURK</name>
<protein>
    <submittedName>
        <fullName evidence="2">Uncharacterized protein</fullName>
    </submittedName>
</protein>
<dbReference type="EMBL" id="CP109822">
    <property type="protein sequence ID" value="XAE49832.1"/>
    <property type="molecule type" value="Genomic_DNA"/>
</dbReference>
<dbReference type="Proteomes" id="UP001448498">
    <property type="component" value="Chromosome 3"/>
</dbReference>